<feature type="domain" description="TonB-dependent receptor plug" evidence="13">
    <location>
        <begin position="58"/>
        <end position="161"/>
    </location>
</feature>
<evidence type="ECO:0000313" key="14">
    <source>
        <dbReference type="EMBL" id="MBD8049142.1"/>
    </source>
</evidence>
<evidence type="ECO:0000313" key="15">
    <source>
        <dbReference type="Proteomes" id="UP000647424"/>
    </source>
</evidence>
<proteinExistence type="inferred from homology"/>
<evidence type="ECO:0000259" key="12">
    <source>
        <dbReference type="Pfam" id="PF00593"/>
    </source>
</evidence>
<dbReference type="SUPFAM" id="SSF56935">
    <property type="entry name" value="Porins"/>
    <property type="match status" value="1"/>
</dbReference>
<dbReference type="InterPro" id="IPR037066">
    <property type="entry name" value="Plug_dom_sf"/>
</dbReference>
<comment type="similarity">
    <text evidence="2 10 11">Belongs to the TonB-dependent receptor family.</text>
</comment>
<dbReference type="EMBL" id="JACYFT010000001">
    <property type="protein sequence ID" value="MBD8049142.1"/>
    <property type="molecule type" value="Genomic_DNA"/>
</dbReference>
<dbReference type="Pfam" id="PF00593">
    <property type="entry name" value="TonB_dep_Rec_b-barrel"/>
    <property type="match status" value="1"/>
</dbReference>
<comment type="subcellular location">
    <subcellularLocation>
        <location evidence="1 10">Cell outer membrane</location>
        <topology evidence="1 10">Multi-pass membrane protein</topology>
    </subcellularLocation>
</comment>
<dbReference type="Proteomes" id="UP000647424">
    <property type="component" value="Unassembled WGS sequence"/>
</dbReference>
<evidence type="ECO:0000256" key="1">
    <source>
        <dbReference type="ARBA" id="ARBA00004571"/>
    </source>
</evidence>
<organism evidence="14 15">
    <name type="scientific">Limnohabitans radicicola</name>
    <dbReference type="NCBI Taxonomy" id="2771427"/>
    <lineage>
        <taxon>Bacteria</taxon>
        <taxon>Pseudomonadati</taxon>
        <taxon>Pseudomonadota</taxon>
        <taxon>Betaproteobacteria</taxon>
        <taxon>Burkholderiales</taxon>
        <taxon>Comamonadaceae</taxon>
        <taxon>Limnohabitans</taxon>
    </lineage>
</organism>
<evidence type="ECO:0000256" key="3">
    <source>
        <dbReference type="ARBA" id="ARBA00022448"/>
    </source>
</evidence>
<evidence type="ECO:0000256" key="6">
    <source>
        <dbReference type="ARBA" id="ARBA00023077"/>
    </source>
</evidence>
<dbReference type="Gene3D" id="2.40.170.20">
    <property type="entry name" value="TonB-dependent receptor, beta-barrel domain"/>
    <property type="match status" value="1"/>
</dbReference>
<gene>
    <name evidence="14" type="ORF">IC609_01195</name>
</gene>
<dbReference type="PANTHER" id="PTHR30069">
    <property type="entry name" value="TONB-DEPENDENT OUTER MEMBRANE RECEPTOR"/>
    <property type="match status" value="1"/>
</dbReference>
<keyword evidence="3 10" id="KW-0813">Transport</keyword>
<evidence type="ECO:0000256" key="8">
    <source>
        <dbReference type="ARBA" id="ARBA00023170"/>
    </source>
</evidence>
<evidence type="ECO:0000256" key="11">
    <source>
        <dbReference type="RuleBase" id="RU003357"/>
    </source>
</evidence>
<dbReference type="PANTHER" id="PTHR30069:SF40">
    <property type="entry name" value="TONB-DEPENDENT RECEPTOR NMB0964-RELATED"/>
    <property type="match status" value="1"/>
</dbReference>
<feature type="domain" description="TonB-dependent receptor-like beta-barrel" evidence="12">
    <location>
        <begin position="255"/>
        <end position="643"/>
    </location>
</feature>
<dbReference type="GO" id="GO:0015344">
    <property type="term" value="F:siderophore uptake transmembrane transporter activity"/>
    <property type="evidence" value="ECO:0007669"/>
    <property type="project" value="TreeGrafter"/>
</dbReference>
<evidence type="ECO:0000256" key="2">
    <source>
        <dbReference type="ARBA" id="ARBA00009810"/>
    </source>
</evidence>
<keyword evidence="9 10" id="KW-0998">Cell outer membrane</keyword>
<evidence type="ECO:0000259" key="13">
    <source>
        <dbReference type="Pfam" id="PF07715"/>
    </source>
</evidence>
<evidence type="ECO:0000256" key="10">
    <source>
        <dbReference type="PROSITE-ProRule" id="PRU01360"/>
    </source>
</evidence>
<comment type="caution">
    <text evidence="14">The sequence shown here is derived from an EMBL/GenBank/DDBJ whole genome shotgun (WGS) entry which is preliminary data.</text>
</comment>
<protein>
    <submittedName>
        <fullName evidence="14">TonB-dependent receptor</fullName>
    </submittedName>
</protein>
<dbReference type="CDD" id="cd01347">
    <property type="entry name" value="ligand_gated_channel"/>
    <property type="match status" value="1"/>
</dbReference>
<keyword evidence="4 10" id="KW-1134">Transmembrane beta strand</keyword>
<keyword evidence="5 10" id="KW-0812">Transmembrane</keyword>
<evidence type="ECO:0000256" key="9">
    <source>
        <dbReference type="ARBA" id="ARBA00023237"/>
    </source>
</evidence>
<evidence type="ECO:0000256" key="7">
    <source>
        <dbReference type="ARBA" id="ARBA00023136"/>
    </source>
</evidence>
<dbReference type="PROSITE" id="PS52016">
    <property type="entry name" value="TONB_DEPENDENT_REC_3"/>
    <property type="match status" value="1"/>
</dbReference>
<keyword evidence="7 10" id="KW-0472">Membrane</keyword>
<name>A0A927FEJ4_9BURK</name>
<keyword evidence="8 14" id="KW-0675">Receptor</keyword>
<dbReference type="InterPro" id="IPR036942">
    <property type="entry name" value="Beta-barrel_TonB_sf"/>
</dbReference>
<dbReference type="GO" id="GO:0044718">
    <property type="term" value="P:siderophore transmembrane transport"/>
    <property type="evidence" value="ECO:0007669"/>
    <property type="project" value="TreeGrafter"/>
</dbReference>
<dbReference type="InterPro" id="IPR000531">
    <property type="entry name" value="Beta-barrel_TonB"/>
</dbReference>
<dbReference type="InterPro" id="IPR039426">
    <property type="entry name" value="TonB-dep_rcpt-like"/>
</dbReference>
<dbReference type="InterPro" id="IPR012910">
    <property type="entry name" value="Plug_dom"/>
</dbReference>
<reference evidence="14" key="1">
    <citation type="submission" date="2020-09" db="EMBL/GenBank/DDBJ databases">
        <title>Genome seq and assembly of Limnohabitants sp.</title>
        <authorList>
            <person name="Chhetri G."/>
        </authorList>
    </citation>
    <scope>NUCLEOTIDE SEQUENCE</scope>
    <source>
        <strain evidence="14">JUR4</strain>
    </source>
</reference>
<dbReference type="AlphaFoldDB" id="A0A927FEJ4"/>
<sequence length="678" mass="72676">MTLASGRGVRRVSVFQVQTMHSYFKLSPLACACALCSAMAQTTPGEIIITGNPLGREQTSVPASALGRSDLIERGQSTLGETLSGLPGVSSTYFGPNASRPIIRGLDGDRIRVLNNSASSVDVSALSFDHAVPLDVLSTERIEVLRGPAALQYGGSAVGGVVNVIDNRIPREPLSGLSGKAQLQGATGNRERSAAALLESGNARWAWHVDGFDRHTGDVRVPLSVACDKTGETRYAARICNSASQSRGGAVGASTFWDHGYLGASVNTHQSDYGTVAEDQVTIGMKTTRYALEVQQRQLPGWFESVKGRLGHTDYRHTEFDNGAPGTVFANQGQDLRIEARHRALLGWQGVLGAQVESGRFSAVGDEAFAPFSQTRSQALFVHEVLPTAWGQFNAGARWESVRVASLGNPSLDRFEVGTRAFAPWSLAAGTLVQIAPAWRLTGNAAMTQRAPKDYELFANGPHLATHAWEVGNSQLGLEKSRSLDAGLAWQSGPHRMGITAFASDFDNFIALLATGQTQDSLPVQTYQGVKARFRGLEAGGRQRLWQAASTLDLDWRADIVRARNDSTGEPLPRIAPLRLGATLAYAQGPWHAKFGADWHAAQHRVPAGSVATVAYTLANASVSYRQKLPGLTLDWFARIDNLTNQLAYSPTSILTSTAFGKSPLPGRSFKLGVQAGF</sequence>
<keyword evidence="6 11" id="KW-0798">TonB box</keyword>
<accession>A0A927FEJ4</accession>
<keyword evidence="15" id="KW-1185">Reference proteome</keyword>
<dbReference type="GO" id="GO:0009279">
    <property type="term" value="C:cell outer membrane"/>
    <property type="evidence" value="ECO:0007669"/>
    <property type="project" value="UniProtKB-SubCell"/>
</dbReference>
<dbReference type="Gene3D" id="2.170.130.10">
    <property type="entry name" value="TonB-dependent receptor, plug domain"/>
    <property type="match status" value="1"/>
</dbReference>
<dbReference type="Pfam" id="PF07715">
    <property type="entry name" value="Plug"/>
    <property type="match status" value="1"/>
</dbReference>
<evidence type="ECO:0000256" key="4">
    <source>
        <dbReference type="ARBA" id="ARBA00022452"/>
    </source>
</evidence>
<evidence type="ECO:0000256" key="5">
    <source>
        <dbReference type="ARBA" id="ARBA00022692"/>
    </source>
</evidence>